<evidence type="ECO:0000313" key="3">
    <source>
        <dbReference type="Proteomes" id="UP000829685"/>
    </source>
</evidence>
<keyword evidence="1" id="KW-0560">Oxidoreductase</keyword>
<dbReference type="Proteomes" id="UP000829685">
    <property type="component" value="Unassembled WGS sequence"/>
</dbReference>
<sequence>MAMPFSQFFREQWQELPIIPPKETCSGATHIITGANTRLGLEAARQLTAIGASRVILAARNLEPVVEVRPPDLNIHDSVKASAKQATDRLDRIDALIENAGAAYDRYTLAEDHEASATINVLSTFLLAVLLLPKLKESAKRFLSYHILSSSPAGPAG</sequence>
<dbReference type="Gene3D" id="3.40.50.720">
    <property type="entry name" value="NAD(P)-binding Rossmann-like Domain"/>
    <property type="match status" value="1"/>
</dbReference>
<protein>
    <submittedName>
        <fullName evidence="2">Uncharacterized protein</fullName>
    </submittedName>
</protein>
<evidence type="ECO:0000256" key="1">
    <source>
        <dbReference type="ARBA" id="ARBA00023002"/>
    </source>
</evidence>
<dbReference type="Pfam" id="PF00106">
    <property type="entry name" value="adh_short"/>
    <property type="match status" value="1"/>
</dbReference>
<dbReference type="SUPFAM" id="SSF51735">
    <property type="entry name" value="NAD(P)-binding Rossmann-fold domains"/>
    <property type="match status" value="1"/>
</dbReference>
<evidence type="ECO:0000313" key="2">
    <source>
        <dbReference type="EMBL" id="KAI1860077.1"/>
    </source>
</evidence>
<dbReference type="PANTHER" id="PTHR43157:SF31">
    <property type="entry name" value="PHOSPHATIDYLINOSITOL-GLYCAN BIOSYNTHESIS CLASS F PROTEIN"/>
    <property type="match status" value="1"/>
</dbReference>
<proteinExistence type="predicted"/>
<dbReference type="InterPro" id="IPR036291">
    <property type="entry name" value="NAD(P)-bd_dom_sf"/>
</dbReference>
<keyword evidence="3" id="KW-1185">Reference proteome</keyword>
<accession>A0A9P9WF00</accession>
<reference evidence="2" key="1">
    <citation type="submission" date="2021-03" db="EMBL/GenBank/DDBJ databases">
        <title>Revisited historic fungal species revealed as producer of novel bioactive compounds through whole genome sequencing and comparative genomics.</title>
        <authorList>
            <person name="Vignolle G.A."/>
            <person name="Hochenegger N."/>
            <person name="Mach R.L."/>
            <person name="Mach-Aigner A.R."/>
            <person name="Javad Rahimi M."/>
            <person name="Salim K.A."/>
            <person name="Chan C.M."/>
            <person name="Lim L.B.L."/>
            <person name="Cai F."/>
            <person name="Druzhinina I.S."/>
            <person name="U'Ren J.M."/>
            <person name="Derntl C."/>
        </authorList>
    </citation>
    <scope>NUCLEOTIDE SEQUENCE</scope>
    <source>
        <strain evidence="2">TUCIM 5799</strain>
    </source>
</reference>
<name>A0A9P9WF00_9PEZI</name>
<dbReference type="InterPro" id="IPR002347">
    <property type="entry name" value="SDR_fam"/>
</dbReference>
<organism evidence="2 3">
    <name type="scientific">Neoarthrinium moseri</name>
    <dbReference type="NCBI Taxonomy" id="1658444"/>
    <lineage>
        <taxon>Eukaryota</taxon>
        <taxon>Fungi</taxon>
        <taxon>Dikarya</taxon>
        <taxon>Ascomycota</taxon>
        <taxon>Pezizomycotina</taxon>
        <taxon>Sordariomycetes</taxon>
        <taxon>Xylariomycetidae</taxon>
        <taxon>Amphisphaeriales</taxon>
        <taxon>Apiosporaceae</taxon>
        <taxon>Neoarthrinium</taxon>
    </lineage>
</organism>
<comment type="caution">
    <text evidence="2">The sequence shown here is derived from an EMBL/GenBank/DDBJ whole genome shotgun (WGS) entry which is preliminary data.</text>
</comment>
<dbReference type="GO" id="GO:0016491">
    <property type="term" value="F:oxidoreductase activity"/>
    <property type="evidence" value="ECO:0007669"/>
    <property type="project" value="UniProtKB-KW"/>
</dbReference>
<dbReference type="PANTHER" id="PTHR43157">
    <property type="entry name" value="PHOSPHATIDYLINOSITOL-GLYCAN BIOSYNTHESIS CLASS F PROTEIN-RELATED"/>
    <property type="match status" value="1"/>
</dbReference>
<dbReference type="AlphaFoldDB" id="A0A9P9WF00"/>
<dbReference type="EMBL" id="JAFIMR010000032">
    <property type="protein sequence ID" value="KAI1860077.1"/>
    <property type="molecule type" value="Genomic_DNA"/>
</dbReference>
<gene>
    <name evidence="2" type="ORF">JX265_010001</name>
</gene>